<reference evidence="1 2" key="1">
    <citation type="submission" date="2024-11" db="EMBL/GenBank/DDBJ databases">
        <title>First Report of Moraxella oculi in Brazil in an Infectious Bovine Keratoconjunctivitis Outbreak.</title>
        <authorList>
            <person name="Carvalho C.V."/>
            <person name="Domingues R."/>
            <person name="Coutinho C."/>
            <person name="Honorio N.T.B.S."/>
            <person name="Faza D.R.L.R."/>
            <person name="Carvalho W.A."/>
            <person name="Machado A.B.F."/>
            <person name="Martins M.F."/>
            <person name="Gaspar E.B."/>
        </authorList>
    </citation>
    <scope>NUCLEOTIDE SEQUENCE [LARGE SCALE GENOMIC DNA]</scope>
    <source>
        <strain evidence="1 2">2117LE</strain>
    </source>
</reference>
<accession>A0ABW8UA02</accession>
<proteinExistence type="predicted"/>
<keyword evidence="2" id="KW-1185">Reference proteome</keyword>
<comment type="caution">
    <text evidence="1">The sequence shown here is derived from an EMBL/GenBank/DDBJ whole genome shotgun (WGS) entry which is preliminary data.</text>
</comment>
<sequence length="86" mass="10010">MSYTYLINSLRAYLDGCLEGRPLLDAWKDCPSELSNIYYQLVHLVSDEDIRKKDSDYARHQLDLVETLIDLLKSSDVQKLQNFSLI</sequence>
<dbReference type="RefSeq" id="WP_249098123.1">
    <property type="nucleotide sequence ID" value="NZ_JAMBAQ010000002.1"/>
</dbReference>
<dbReference type="EMBL" id="JBJJXE010000002">
    <property type="protein sequence ID" value="MFL1731781.1"/>
    <property type="molecule type" value="Genomic_DNA"/>
</dbReference>
<name>A0ABW8UA02_9GAMM</name>
<evidence type="ECO:0000313" key="1">
    <source>
        <dbReference type="EMBL" id="MFL1731781.1"/>
    </source>
</evidence>
<gene>
    <name evidence="1" type="ORF">ACJHVH_02020</name>
</gene>
<evidence type="ECO:0000313" key="2">
    <source>
        <dbReference type="Proteomes" id="UP001624684"/>
    </source>
</evidence>
<dbReference type="Proteomes" id="UP001624684">
    <property type="component" value="Unassembled WGS sequence"/>
</dbReference>
<organism evidence="1 2">
    <name type="scientific">Moraxella oculi</name>
    <dbReference type="NCBI Taxonomy" id="2940516"/>
    <lineage>
        <taxon>Bacteria</taxon>
        <taxon>Pseudomonadati</taxon>
        <taxon>Pseudomonadota</taxon>
        <taxon>Gammaproteobacteria</taxon>
        <taxon>Moraxellales</taxon>
        <taxon>Moraxellaceae</taxon>
        <taxon>Moraxella</taxon>
    </lineage>
</organism>
<protein>
    <submittedName>
        <fullName evidence="1">Uncharacterized protein</fullName>
    </submittedName>
</protein>